<dbReference type="Gene3D" id="3.40.1310.20">
    <property type="match status" value="1"/>
</dbReference>
<accession>A0A858NFC1</accession>
<dbReference type="GO" id="GO:0000166">
    <property type="term" value="F:nucleotide binding"/>
    <property type="evidence" value="ECO:0007669"/>
    <property type="project" value="UniProtKB-KW"/>
</dbReference>
<dbReference type="GO" id="GO:0003677">
    <property type="term" value="F:DNA binding"/>
    <property type="evidence" value="ECO:0007669"/>
    <property type="project" value="UniProtKB-KW"/>
</dbReference>
<dbReference type="Gene3D" id="3.40.50.300">
    <property type="entry name" value="P-loop containing nucleotide triphosphate hydrolases"/>
    <property type="match status" value="1"/>
</dbReference>
<dbReference type="InterPro" id="IPR049912">
    <property type="entry name" value="CRESS_DNA_REP"/>
</dbReference>
<keyword evidence="9" id="KW-0547">Nucleotide-binding</keyword>
<proteinExistence type="predicted"/>
<dbReference type="SUPFAM" id="SSF55464">
    <property type="entry name" value="Origin of replication-binding domain, RBD-like"/>
    <property type="match status" value="1"/>
</dbReference>
<dbReference type="InterPro" id="IPR001301">
    <property type="entry name" value="Gemini_AL1_CLV"/>
</dbReference>
<dbReference type="GO" id="GO:0016787">
    <property type="term" value="F:hydrolase activity"/>
    <property type="evidence" value="ECO:0007669"/>
    <property type="project" value="UniProtKB-KW"/>
</dbReference>
<keyword evidence="8" id="KW-0479">Metal-binding</keyword>
<evidence type="ECO:0000256" key="13">
    <source>
        <dbReference type="ARBA" id="ARBA00023125"/>
    </source>
</evidence>
<dbReference type="Pfam" id="PF00799">
    <property type="entry name" value="Gemini_AL1"/>
    <property type="match status" value="1"/>
</dbReference>
<evidence type="ECO:0000256" key="11">
    <source>
        <dbReference type="ARBA" id="ARBA00022801"/>
    </source>
</evidence>
<comment type="subcellular location">
    <subcellularLocation>
        <location evidence="1">Host nucleus</location>
    </subcellularLocation>
</comment>
<dbReference type="EMBL" id="MT309892">
    <property type="protein sequence ID" value="QJB18698.1"/>
    <property type="molecule type" value="Genomic_DNA"/>
</dbReference>
<keyword evidence="7" id="KW-0540">Nuclease</keyword>
<organism evidence="15">
    <name type="scientific">Genomoviridae sp</name>
    <dbReference type="NCBI Taxonomy" id="2202565"/>
    <lineage>
        <taxon>Viruses</taxon>
        <taxon>Monodnaviria</taxon>
        <taxon>Shotokuvirae</taxon>
        <taxon>Cressdnaviricota</taxon>
        <taxon>Repensiviricetes</taxon>
        <taxon>Geplafuvirales</taxon>
        <taxon>Genomoviridae</taxon>
    </lineage>
</organism>
<keyword evidence="10" id="KW-0255">Endonuclease</keyword>
<evidence type="ECO:0000256" key="7">
    <source>
        <dbReference type="ARBA" id="ARBA00022722"/>
    </source>
</evidence>
<evidence type="ECO:0000256" key="4">
    <source>
        <dbReference type="ARBA" id="ARBA00022679"/>
    </source>
</evidence>
<evidence type="ECO:0000256" key="6">
    <source>
        <dbReference type="ARBA" id="ARBA00022705"/>
    </source>
</evidence>
<sequence length="330" mass="37285">MTFHLNCRYALVTYPQCGDLQPQRLVEHFTALGSDIIIGREAHADGGTHLHVFADFKRKFRSRQTSILDVDGHHPNISPSKGTPEKGYDYAIKDGDIVGGTLTRPEPRRAGNGSTSDKWTIITSATTRDDFWKLAHELDPKSAVCSFNQLQKWCDWRFAPVRPTYQHPRGIEFVESHDDGRHSWLLQSGIGSGEPLIGRCKSLILYGESRTGKTLWARSLGKHTYSVGLLNNTDLLTVADVDYAVFDDLRGGFKFFPAFKEWLGCQQTVTVAIKYREPQLVTWGKPAIYISNSDPRDELGKDDHAWLEANCDFIYVDKPIFRANNSTHQN</sequence>
<dbReference type="GO" id="GO:0004519">
    <property type="term" value="F:endonuclease activity"/>
    <property type="evidence" value="ECO:0007669"/>
    <property type="project" value="UniProtKB-KW"/>
</dbReference>
<evidence type="ECO:0000256" key="2">
    <source>
        <dbReference type="ARBA" id="ARBA00014531"/>
    </source>
</evidence>
<protein>
    <recommendedName>
        <fullName evidence="2">Replication-associated protein</fullName>
    </recommendedName>
</protein>
<keyword evidence="6" id="KW-0235">DNA replication</keyword>
<evidence type="ECO:0000259" key="14">
    <source>
        <dbReference type="PROSITE" id="PS52020"/>
    </source>
</evidence>
<evidence type="ECO:0000256" key="12">
    <source>
        <dbReference type="ARBA" id="ARBA00023124"/>
    </source>
</evidence>
<keyword evidence="13" id="KW-0238">DNA-binding</keyword>
<dbReference type="GO" id="GO:0016779">
    <property type="term" value="F:nucleotidyltransferase activity"/>
    <property type="evidence" value="ECO:0007669"/>
    <property type="project" value="UniProtKB-KW"/>
</dbReference>
<evidence type="ECO:0000256" key="10">
    <source>
        <dbReference type="ARBA" id="ARBA00022759"/>
    </source>
</evidence>
<keyword evidence="5" id="KW-0548">Nucleotidyltransferase</keyword>
<keyword evidence="3" id="KW-1048">Host nucleus</keyword>
<keyword evidence="11" id="KW-0378">Hydrolase</keyword>
<dbReference type="PROSITE" id="PS52020">
    <property type="entry name" value="CRESS_DNA_REP"/>
    <property type="match status" value="1"/>
</dbReference>
<dbReference type="SUPFAM" id="SSF52540">
    <property type="entry name" value="P-loop containing nucleoside triphosphate hydrolases"/>
    <property type="match status" value="1"/>
</dbReference>
<dbReference type="GO" id="GO:0006260">
    <property type="term" value="P:DNA replication"/>
    <property type="evidence" value="ECO:0007669"/>
    <property type="project" value="UniProtKB-KW"/>
</dbReference>
<reference evidence="15" key="1">
    <citation type="submission" date="2020-04" db="EMBL/GenBank/DDBJ databases">
        <title>Genomes of microviruses in a sewage oxidation pond.</title>
        <authorList>
            <person name="Schreck J."/>
            <person name="Kraberger S."/>
            <person name="Scotch M."/>
            <person name="Halden R.U."/>
            <person name="Varsani A."/>
        </authorList>
    </citation>
    <scope>NUCLEOTIDE SEQUENCE</scope>
    <source>
        <strain evidence="15">6424_333</strain>
    </source>
</reference>
<dbReference type="GO" id="GO:0046872">
    <property type="term" value="F:metal ion binding"/>
    <property type="evidence" value="ECO:0007669"/>
    <property type="project" value="UniProtKB-KW"/>
</dbReference>
<evidence type="ECO:0000256" key="1">
    <source>
        <dbReference type="ARBA" id="ARBA00004147"/>
    </source>
</evidence>
<dbReference type="InterPro" id="IPR027417">
    <property type="entry name" value="P-loop_NTPase"/>
</dbReference>
<evidence type="ECO:0000256" key="9">
    <source>
        <dbReference type="ARBA" id="ARBA00022741"/>
    </source>
</evidence>
<evidence type="ECO:0000256" key="5">
    <source>
        <dbReference type="ARBA" id="ARBA00022695"/>
    </source>
</evidence>
<name>A0A858NFC1_9VIRU</name>
<evidence type="ECO:0000313" key="15">
    <source>
        <dbReference type="EMBL" id="QJB18698.1"/>
    </source>
</evidence>
<evidence type="ECO:0000256" key="3">
    <source>
        <dbReference type="ARBA" id="ARBA00022562"/>
    </source>
</evidence>
<evidence type="ECO:0000256" key="8">
    <source>
        <dbReference type="ARBA" id="ARBA00022723"/>
    </source>
</evidence>
<dbReference type="GO" id="GO:0005198">
    <property type="term" value="F:structural molecule activity"/>
    <property type="evidence" value="ECO:0007669"/>
    <property type="project" value="InterPro"/>
</dbReference>
<keyword evidence="4" id="KW-0808">Transferase</keyword>
<dbReference type="GO" id="GO:0042025">
    <property type="term" value="C:host cell nucleus"/>
    <property type="evidence" value="ECO:0007669"/>
    <property type="project" value="UniProtKB-SubCell"/>
</dbReference>
<keyword evidence="12" id="KW-0190">Covalent protein-DNA linkage</keyword>
<dbReference type="PRINTS" id="PR00228">
    <property type="entry name" value="GEMCOATCLVL1"/>
</dbReference>
<feature type="domain" description="CRESS-DNA virus Rep endonuclease" evidence="14">
    <location>
        <begin position="4"/>
        <end position="107"/>
    </location>
</feature>